<dbReference type="RefSeq" id="WP_143084025.1">
    <property type="nucleotide sequence ID" value="NZ_FOLE01000014.1"/>
</dbReference>
<dbReference type="NCBIfam" id="TIGR04183">
    <property type="entry name" value="Por_Secre_tail"/>
    <property type="match status" value="1"/>
</dbReference>
<gene>
    <name evidence="2" type="ORF">SAMN05421780_11439</name>
</gene>
<dbReference type="Proteomes" id="UP000199514">
    <property type="component" value="Unassembled WGS sequence"/>
</dbReference>
<keyword evidence="3" id="KW-1185">Reference proteome</keyword>
<accession>A0A1I1NE87</accession>
<name>A0A1I1NE87_9BACT</name>
<dbReference type="AlphaFoldDB" id="A0A1I1NE87"/>
<protein>
    <submittedName>
        <fullName evidence="2">Por secretion system C-terminal sorting domain-containing protein</fullName>
    </submittedName>
</protein>
<dbReference type="InterPro" id="IPR026444">
    <property type="entry name" value="Secre_tail"/>
</dbReference>
<evidence type="ECO:0000256" key="1">
    <source>
        <dbReference type="SAM" id="SignalP"/>
    </source>
</evidence>
<reference evidence="2 3" key="1">
    <citation type="submission" date="2016-10" db="EMBL/GenBank/DDBJ databases">
        <authorList>
            <person name="de Groot N.N."/>
        </authorList>
    </citation>
    <scope>NUCLEOTIDE SEQUENCE [LARGE SCALE GENOMIC DNA]</scope>
    <source>
        <strain evidence="2 3">DSM 6793</strain>
    </source>
</reference>
<feature type="signal peptide" evidence="1">
    <location>
        <begin position="1"/>
        <end position="21"/>
    </location>
</feature>
<keyword evidence="1" id="KW-0732">Signal</keyword>
<organism evidence="2 3">
    <name type="scientific">Flexibacter flexilis DSM 6793</name>
    <dbReference type="NCBI Taxonomy" id="927664"/>
    <lineage>
        <taxon>Bacteria</taxon>
        <taxon>Pseudomonadati</taxon>
        <taxon>Bacteroidota</taxon>
        <taxon>Cytophagia</taxon>
        <taxon>Cytophagales</taxon>
        <taxon>Flexibacteraceae</taxon>
        <taxon>Flexibacter</taxon>
    </lineage>
</organism>
<evidence type="ECO:0000313" key="3">
    <source>
        <dbReference type="Proteomes" id="UP000199514"/>
    </source>
</evidence>
<sequence length="725" mass="80559">MNYKLLCGLFSLLFLAQTAQSQSISIQNLNTKQSYQASEKVVICPNQALSLQCLSSETFYSPHWQIKGLTAQQFELRKDAGGNTLLTFANIASEKNYIAISIVFSAQKATGQSVTISRKCIVLGECAVKEALVLGSPDTSNTVYWNAFPKNENQKYWVAGNLELRSTDSIQPRFDIIGQQLYFNPFRISVGTNGKPIRLNIKQSIFGATASRQAWDGLFLSGKTQLRIHESLFADSREGIVCNNYGKDTASQITKCVFANNNTSVQVLNAPALITHTDFVARPSQMPRIAQNSPKTQYAHCFVRSTQPFVGFYQNTFDGAMYGLDLQNTYGQVRIGEPNKGGNIFKNIFVAGIYSSNPDYGLAANTLQLYECQFFYAPDSRSTQIQKAKQDRQIDSAASYGLYCQGNTQIDWAGAGHNLFQSPNADCHEQEHIGVYAEGCPQVNIDELNQFVHLSTAVQLWGDGQRYTLSTNTFIECKTGIHLRRSSKDFLIFRFGCNAFVKNWETPYRYTAALLEGNSPIVRNMHGSINELGGCSFGFSNSGDSPLGNLVLTDVRETKLPLDKRNAPNDFIFINNQRKYLNDIMPLTYNTLAIEPLRTQQIPSINTDIILCTSVLYHEDAMCFGHTAFAAPSHPTTLQNSPNPATSSTLMSYELSESLTPEALAQNPVRLQIRDVTGKLWYEQSLSESNGSLELNTAHWPSGIYLGSLQHNGKVLAKHKIAIQQ</sequence>
<proteinExistence type="predicted"/>
<dbReference type="STRING" id="927664.SAMN05421780_11439"/>
<feature type="chain" id="PRO_5011435343" evidence="1">
    <location>
        <begin position="22"/>
        <end position="725"/>
    </location>
</feature>
<dbReference type="EMBL" id="FOLE01000014">
    <property type="protein sequence ID" value="SFC95805.1"/>
    <property type="molecule type" value="Genomic_DNA"/>
</dbReference>
<evidence type="ECO:0000313" key="2">
    <source>
        <dbReference type="EMBL" id="SFC95805.1"/>
    </source>
</evidence>